<evidence type="ECO:0000313" key="2">
    <source>
        <dbReference type="EMBL" id="GBN82901.1"/>
    </source>
</evidence>
<protein>
    <submittedName>
        <fullName evidence="2">Uncharacterized protein</fullName>
    </submittedName>
</protein>
<dbReference type="EMBL" id="BGPR01019772">
    <property type="protein sequence ID" value="GBN82901.1"/>
    <property type="molecule type" value="Genomic_DNA"/>
</dbReference>
<gene>
    <name evidence="2" type="ORF">AVEN_95561_1</name>
</gene>
<evidence type="ECO:0000313" key="3">
    <source>
        <dbReference type="Proteomes" id="UP000499080"/>
    </source>
</evidence>
<reference evidence="2 3" key="1">
    <citation type="journal article" date="2019" name="Sci. Rep.">
        <title>Orb-weaving spider Araneus ventricosus genome elucidates the spidroin gene catalogue.</title>
        <authorList>
            <person name="Kono N."/>
            <person name="Nakamura H."/>
            <person name="Ohtoshi R."/>
            <person name="Moran D.A.P."/>
            <person name="Shinohara A."/>
            <person name="Yoshida Y."/>
            <person name="Fujiwara M."/>
            <person name="Mori M."/>
            <person name="Tomita M."/>
            <person name="Arakawa K."/>
        </authorList>
    </citation>
    <scope>NUCLEOTIDE SEQUENCE [LARGE SCALE GENOMIC DNA]</scope>
</reference>
<dbReference type="Proteomes" id="UP000499080">
    <property type="component" value="Unassembled WGS sequence"/>
</dbReference>
<name>A0A4Y2S4J7_ARAVE</name>
<feature type="region of interest" description="Disordered" evidence="1">
    <location>
        <begin position="1"/>
        <end position="186"/>
    </location>
</feature>
<accession>A0A4Y2S4J7</accession>
<keyword evidence="3" id="KW-1185">Reference proteome</keyword>
<feature type="compositionally biased region" description="Basic and acidic residues" evidence="1">
    <location>
        <begin position="24"/>
        <end position="40"/>
    </location>
</feature>
<sequence length="220" mass="23452">MSLDHFYHNDQLNSRSGGGVGGADGERVRLPHRGAEDRGGGVRRRLRQGVQGRPPHALPQGALRPQDGTVAQQPARTVEPDDELDRRQLRVQHERGVGQQHADLPERHLPLDGGGLPAPQPREGAPHQLPARQLPRHAEPGEDVPAGRPPHPPESGPALPGGGLPPVAQRDGGARLQAAPGLDGRGRLPEARFVHAAGESLLSAKAENCFSIKNPSLQKM</sequence>
<comment type="caution">
    <text evidence="2">The sequence shown here is derived from an EMBL/GenBank/DDBJ whole genome shotgun (WGS) entry which is preliminary data.</text>
</comment>
<feature type="compositionally biased region" description="Basic and acidic residues" evidence="1">
    <location>
        <begin position="84"/>
        <end position="96"/>
    </location>
</feature>
<evidence type="ECO:0000256" key="1">
    <source>
        <dbReference type="SAM" id="MobiDB-lite"/>
    </source>
</evidence>
<dbReference type="AlphaFoldDB" id="A0A4Y2S4J7"/>
<organism evidence="2 3">
    <name type="scientific">Araneus ventricosus</name>
    <name type="common">Orbweaver spider</name>
    <name type="synonym">Epeira ventricosa</name>
    <dbReference type="NCBI Taxonomy" id="182803"/>
    <lineage>
        <taxon>Eukaryota</taxon>
        <taxon>Metazoa</taxon>
        <taxon>Ecdysozoa</taxon>
        <taxon>Arthropoda</taxon>
        <taxon>Chelicerata</taxon>
        <taxon>Arachnida</taxon>
        <taxon>Araneae</taxon>
        <taxon>Araneomorphae</taxon>
        <taxon>Entelegynae</taxon>
        <taxon>Araneoidea</taxon>
        <taxon>Araneidae</taxon>
        <taxon>Araneus</taxon>
    </lineage>
</organism>
<proteinExistence type="predicted"/>